<dbReference type="EMBL" id="UPHM01000009">
    <property type="protein sequence ID" value="VAZ87748.1"/>
    <property type="molecule type" value="Genomic_DNA"/>
</dbReference>
<protein>
    <recommendedName>
        <fullName evidence="6">DUF2516 domain-containing protein</fullName>
    </recommendedName>
</protein>
<keyword evidence="1" id="KW-1133">Transmembrane helix</keyword>
<feature type="transmembrane region" description="Helical" evidence="1">
    <location>
        <begin position="51"/>
        <end position="72"/>
    </location>
</feature>
<organism evidence="2 5">
    <name type="scientific">Mycobacterium persicum</name>
    <dbReference type="NCBI Taxonomy" id="1487726"/>
    <lineage>
        <taxon>Bacteria</taxon>
        <taxon>Bacillati</taxon>
        <taxon>Actinomycetota</taxon>
        <taxon>Actinomycetes</taxon>
        <taxon>Mycobacteriales</taxon>
        <taxon>Mycobacteriaceae</taxon>
        <taxon>Mycobacterium</taxon>
    </lineage>
</organism>
<dbReference type="AlphaFoldDB" id="A0AB38UMW3"/>
<feature type="transmembrane region" description="Helical" evidence="1">
    <location>
        <begin position="93"/>
        <end position="126"/>
    </location>
</feature>
<name>A0AB38UMW3_9MYCO</name>
<dbReference type="Proteomes" id="UP000279331">
    <property type="component" value="Unassembled WGS sequence"/>
</dbReference>
<dbReference type="InterPro" id="IPR019662">
    <property type="entry name" value="DUF2516"/>
</dbReference>
<dbReference type="Pfam" id="PF10724">
    <property type="entry name" value="DUF2516"/>
    <property type="match status" value="1"/>
</dbReference>
<evidence type="ECO:0000313" key="4">
    <source>
        <dbReference type="Proteomes" id="UP000271464"/>
    </source>
</evidence>
<comment type="caution">
    <text evidence="2">The sequence shown here is derived from an EMBL/GenBank/DDBJ whole genome shotgun (WGS) entry which is preliminary data.</text>
</comment>
<gene>
    <name evidence="2" type="ORF">LAUMK42_00710</name>
    <name evidence="3" type="ORF">LAUMK4_00487</name>
</gene>
<keyword evidence="1" id="KW-0472">Membrane</keyword>
<evidence type="ECO:0000256" key="1">
    <source>
        <dbReference type="SAM" id="Phobius"/>
    </source>
</evidence>
<dbReference type="EMBL" id="UPHL01000021">
    <property type="protein sequence ID" value="VAZ81907.1"/>
    <property type="molecule type" value="Genomic_DNA"/>
</dbReference>
<keyword evidence="1" id="KW-0812">Transmembrane</keyword>
<sequence length="142" mass="15108">MGDSESTFLWVRVAPLGDSESTFLWVRVAPLGDSESTFWALPAYSLSVSHLVGTVMLVLQIAVLVTAVYAFVHAALQRPDAYTAADKLTKPVWLVILGAAVALTSILGFVFGVLGMAIAACAAGVYLVDVRPKLLEIQGKSR</sequence>
<keyword evidence="4" id="KW-1185">Reference proteome</keyword>
<dbReference type="Proteomes" id="UP000271464">
    <property type="component" value="Unassembled WGS sequence"/>
</dbReference>
<evidence type="ECO:0008006" key="6">
    <source>
        <dbReference type="Google" id="ProtNLM"/>
    </source>
</evidence>
<evidence type="ECO:0000313" key="3">
    <source>
        <dbReference type="EMBL" id="VAZ87748.1"/>
    </source>
</evidence>
<accession>A0AB38UMW3</accession>
<evidence type="ECO:0000313" key="5">
    <source>
        <dbReference type="Proteomes" id="UP000279331"/>
    </source>
</evidence>
<evidence type="ECO:0000313" key="2">
    <source>
        <dbReference type="EMBL" id="VAZ81907.1"/>
    </source>
</evidence>
<proteinExistence type="predicted"/>
<reference evidence="4 5" key="1">
    <citation type="submission" date="2018-09" db="EMBL/GenBank/DDBJ databases">
        <authorList>
            <person name="Tagini F."/>
        </authorList>
    </citation>
    <scope>NUCLEOTIDE SEQUENCE [LARGE SCALE GENOMIC DNA]</scope>
    <source>
        <strain evidence="3 4">MK4</strain>
        <strain evidence="2 5">MK42</strain>
    </source>
</reference>